<feature type="compositionally biased region" description="Low complexity" evidence="5">
    <location>
        <begin position="310"/>
        <end position="339"/>
    </location>
</feature>
<evidence type="ECO:0000313" key="9">
    <source>
        <dbReference type="Proteomes" id="UP000274131"/>
    </source>
</evidence>
<sequence length="516" mass="56452">MNLMLNGTGGLAAASAVSAATLDSSALYQAQTATISQGMTAQDYAVVPTYSTALNAYNQYPYQTSNSLTANGTLNSYYTSNYMNPNSQVQQTYNGFGVTGGISPIGNSSRNSSNANSSTVGSTSSSSQISPNCRTGRVSFNEQTQNELAQMRNYNGKIGTAKPPFSYISLITMAIQRSESRMLTLSEIYQFIMDNYAYYRQNQQRSAGWQNSIRHSLSFNDCFVKVPRTPDKPGKGSFWTLHEDCGNMFENGCYLRRQKRFKIGEGKPRNKKNGHRGSSNSNNANTHVKEENDTEYDAKNLLSNNEMKMSPSSQQSSQAGPQPAQTQQQQPPTACSPTSELTSYDFFKSETHGAPGEQSNLQRQGGLQNSSTTQQQTMQSQMQLSATSSMPTSVANSQPTSVISAVGSVPVSHFYLKSEQKKKFFFYYTITAVQMTYGGQYPAFGIYSNGSVSTFGDLSQTSLPGLNSGFRIGNLIDNCSNVYNSVYATQPTTNLAEYPYQQTLYSSNNPNSLPNL</sequence>
<feature type="compositionally biased region" description="Low complexity" evidence="5">
    <location>
        <begin position="370"/>
        <end position="390"/>
    </location>
</feature>
<keyword evidence="6" id="KW-0732">Signal</keyword>
<evidence type="ECO:0000256" key="1">
    <source>
        <dbReference type="ARBA" id="ARBA00004123"/>
    </source>
</evidence>
<reference evidence="10" key="1">
    <citation type="submission" date="2017-02" db="UniProtKB">
        <authorList>
            <consortium name="WormBaseParasite"/>
        </authorList>
    </citation>
    <scope>IDENTIFICATION</scope>
</reference>
<feature type="compositionally biased region" description="Polar residues" evidence="5">
    <location>
        <begin position="357"/>
        <end position="369"/>
    </location>
</feature>
<feature type="compositionally biased region" description="Polar residues" evidence="5">
    <location>
        <begin position="276"/>
        <end position="286"/>
    </location>
</feature>
<feature type="domain" description="Fork-head" evidence="7">
    <location>
        <begin position="162"/>
        <end position="259"/>
    </location>
</feature>
<comment type="subcellular location">
    <subcellularLocation>
        <location evidence="1 4">Nucleus</location>
    </subcellularLocation>
</comment>
<evidence type="ECO:0000313" key="10">
    <source>
        <dbReference type="WBParaSite" id="EVEC_0000944801-mRNA-1"/>
    </source>
</evidence>
<name>A0A0N4VFD1_ENTVE</name>
<feature type="signal peptide" evidence="6">
    <location>
        <begin position="1"/>
        <end position="19"/>
    </location>
</feature>
<dbReference type="PRINTS" id="PR00053">
    <property type="entry name" value="FORKHEAD"/>
</dbReference>
<dbReference type="PANTHER" id="PTHR11829:SF380">
    <property type="entry name" value="PROTEIN FORK HEAD"/>
    <property type="match status" value="1"/>
</dbReference>
<dbReference type="PROSITE" id="PS00657">
    <property type="entry name" value="FORK_HEAD_1"/>
    <property type="match status" value="1"/>
</dbReference>
<keyword evidence="9" id="KW-1185">Reference proteome</keyword>
<feature type="region of interest" description="Disordered" evidence="5">
    <location>
        <begin position="107"/>
        <end position="135"/>
    </location>
</feature>
<dbReference type="Pfam" id="PF00250">
    <property type="entry name" value="Forkhead"/>
    <property type="match status" value="1"/>
</dbReference>
<dbReference type="Gene3D" id="1.10.10.10">
    <property type="entry name" value="Winged helix-like DNA-binding domain superfamily/Winged helix DNA-binding domain"/>
    <property type="match status" value="1"/>
</dbReference>
<dbReference type="PROSITE" id="PS50039">
    <property type="entry name" value="FORK_HEAD_3"/>
    <property type="match status" value="1"/>
</dbReference>
<accession>A0A0N4VFD1</accession>
<evidence type="ECO:0000256" key="6">
    <source>
        <dbReference type="SAM" id="SignalP"/>
    </source>
</evidence>
<dbReference type="Proteomes" id="UP000274131">
    <property type="component" value="Unassembled WGS sequence"/>
</dbReference>
<keyword evidence="3 4" id="KW-0539">Nucleus</keyword>
<dbReference type="STRING" id="51028.A0A0N4VFD1"/>
<evidence type="ECO:0000313" key="8">
    <source>
        <dbReference type="EMBL" id="VDD94107.1"/>
    </source>
</evidence>
<evidence type="ECO:0000259" key="7">
    <source>
        <dbReference type="PROSITE" id="PS50039"/>
    </source>
</evidence>
<dbReference type="InterPro" id="IPR018122">
    <property type="entry name" value="TF_fork_head_CS_1"/>
</dbReference>
<organism evidence="10">
    <name type="scientific">Enterobius vermicularis</name>
    <name type="common">Human pinworm</name>
    <dbReference type="NCBI Taxonomy" id="51028"/>
    <lineage>
        <taxon>Eukaryota</taxon>
        <taxon>Metazoa</taxon>
        <taxon>Ecdysozoa</taxon>
        <taxon>Nematoda</taxon>
        <taxon>Chromadorea</taxon>
        <taxon>Rhabditida</taxon>
        <taxon>Spirurina</taxon>
        <taxon>Oxyuridomorpha</taxon>
        <taxon>Oxyuroidea</taxon>
        <taxon>Oxyuridae</taxon>
        <taxon>Enterobius</taxon>
    </lineage>
</organism>
<dbReference type="OrthoDB" id="5954824at2759"/>
<dbReference type="InterPro" id="IPR036388">
    <property type="entry name" value="WH-like_DNA-bd_sf"/>
</dbReference>
<proteinExistence type="predicted"/>
<dbReference type="SMART" id="SM00339">
    <property type="entry name" value="FH"/>
    <property type="match status" value="1"/>
</dbReference>
<dbReference type="GO" id="GO:0000981">
    <property type="term" value="F:DNA-binding transcription factor activity, RNA polymerase II-specific"/>
    <property type="evidence" value="ECO:0007669"/>
    <property type="project" value="TreeGrafter"/>
</dbReference>
<evidence type="ECO:0000256" key="5">
    <source>
        <dbReference type="SAM" id="MobiDB-lite"/>
    </source>
</evidence>
<dbReference type="InterPro" id="IPR050211">
    <property type="entry name" value="FOX_domain-containing"/>
</dbReference>
<feature type="chain" id="PRO_5043122939" evidence="6">
    <location>
        <begin position="20"/>
        <end position="516"/>
    </location>
</feature>
<dbReference type="PANTHER" id="PTHR11829">
    <property type="entry name" value="FORKHEAD BOX PROTEIN"/>
    <property type="match status" value="1"/>
</dbReference>
<dbReference type="GO" id="GO:0005634">
    <property type="term" value="C:nucleus"/>
    <property type="evidence" value="ECO:0007669"/>
    <property type="project" value="UniProtKB-SubCell"/>
</dbReference>
<dbReference type="WBParaSite" id="EVEC_0000944801-mRNA-1">
    <property type="protein sequence ID" value="EVEC_0000944801-mRNA-1"/>
    <property type="gene ID" value="EVEC_0000944801"/>
</dbReference>
<dbReference type="EMBL" id="UXUI01009652">
    <property type="protein sequence ID" value="VDD94107.1"/>
    <property type="molecule type" value="Genomic_DNA"/>
</dbReference>
<dbReference type="GO" id="GO:0009653">
    <property type="term" value="P:anatomical structure morphogenesis"/>
    <property type="evidence" value="ECO:0007669"/>
    <property type="project" value="TreeGrafter"/>
</dbReference>
<reference evidence="8 9" key="2">
    <citation type="submission" date="2018-10" db="EMBL/GenBank/DDBJ databases">
        <authorList>
            <consortium name="Pathogen Informatics"/>
        </authorList>
    </citation>
    <scope>NUCLEOTIDE SEQUENCE [LARGE SCALE GENOMIC DNA]</scope>
</reference>
<feature type="DNA-binding region" description="Fork-head" evidence="4">
    <location>
        <begin position="162"/>
        <end position="259"/>
    </location>
</feature>
<evidence type="ECO:0000256" key="4">
    <source>
        <dbReference type="PROSITE-ProRule" id="PRU00089"/>
    </source>
</evidence>
<dbReference type="GO" id="GO:0030154">
    <property type="term" value="P:cell differentiation"/>
    <property type="evidence" value="ECO:0007669"/>
    <property type="project" value="TreeGrafter"/>
</dbReference>
<dbReference type="AlphaFoldDB" id="A0A0N4VFD1"/>
<dbReference type="InterPro" id="IPR030456">
    <property type="entry name" value="TF_fork_head_CS_2"/>
</dbReference>
<dbReference type="InterPro" id="IPR001766">
    <property type="entry name" value="Fork_head_dom"/>
</dbReference>
<feature type="compositionally biased region" description="Low complexity" evidence="5">
    <location>
        <begin position="107"/>
        <end position="132"/>
    </location>
</feature>
<evidence type="ECO:0000256" key="2">
    <source>
        <dbReference type="ARBA" id="ARBA00023125"/>
    </source>
</evidence>
<feature type="region of interest" description="Disordered" evidence="5">
    <location>
        <begin position="307"/>
        <end position="396"/>
    </location>
</feature>
<feature type="region of interest" description="Disordered" evidence="5">
    <location>
        <begin position="264"/>
        <end position="293"/>
    </location>
</feature>
<dbReference type="PROSITE" id="PS00658">
    <property type="entry name" value="FORK_HEAD_2"/>
    <property type="match status" value="1"/>
</dbReference>
<dbReference type="SUPFAM" id="SSF46785">
    <property type="entry name" value="Winged helix' DNA-binding domain"/>
    <property type="match status" value="1"/>
</dbReference>
<dbReference type="InterPro" id="IPR036390">
    <property type="entry name" value="WH_DNA-bd_sf"/>
</dbReference>
<keyword evidence="2 4" id="KW-0238">DNA-binding</keyword>
<gene>
    <name evidence="8" type="ORF">EVEC_LOCUS8858</name>
</gene>
<evidence type="ECO:0000256" key="3">
    <source>
        <dbReference type="ARBA" id="ARBA00023242"/>
    </source>
</evidence>
<dbReference type="GO" id="GO:0000978">
    <property type="term" value="F:RNA polymerase II cis-regulatory region sequence-specific DNA binding"/>
    <property type="evidence" value="ECO:0007669"/>
    <property type="project" value="TreeGrafter"/>
</dbReference>
<dbReference type="FunFam" id="1.10.10.10:FF:000042">
    <property type="entry name" value="hepatocyte nuclear factor 3-beta"/>
    <property type="match status" value="1"/>
</dbReference>
<protein>
    <submittedName>
        <fullName evidence="10">Fork-head domain-containing protein</fullName>
    </submittedName>
</protein>